<dbReference type="GO" id="GO:0046872">
    <property type="term" value="F:metal ion binding"/>
    <property type="evidence" value="ECO:0007669"/>
    <property type="project" value="UniProtKB-KW"/>
</dbReference>
<dbReference type="Pfam" id="PF03465">
    <property type="entry name" value="eRF1_3"/>
    <property type="match status" value="1"/>
</dbReference>
<proteinExistence type="inferred from homology"/>
<dbReference type="GO" id="GO:0070966">
    <property type="term" value="P:nuclear-transcribed mRNA catabolic process, no-go decay"/>
    <property type="evidence" value="ECO:0007669"/>
    <property type="project" value="InterPro"/>
</dbReference>
<dbReference type="InterPro" id="IPR011989">
    <property type="entry name" value="ARM-like"/>
</dbReference>
<dbReference type="SMART" id="SM00913">
    <property type="entry name" value="IBN_N"/>
    <property type="match status" value="1"/>
</dbReference>
<evidence type="ECO:0000256" key="2">
    <source>
        <dbReference type="ARBA" id="ARBA00004496"/>
    </source>
</evidence>
<dbReference type="GO" id="GO:0071025">
    <property type="term" value="P:RNA surveillance"/>
    <property type="evidence" value="ECO:0007669"/>
    <property type="project" value="InterPro"/>
</dbReference>
<evidence type="ECO:0000256" key="1">
    <source>
        <dbReference type="ARBA" id="ARBA00001968"/>
    </source>
</evidence>
<reference evidence="7" key="1">
    <citation type="submission" date="2019-12" db="EMBL/GenBank/DDBJ databases">
        <title>Genome sequencing and annotation of Brassica cretica.</title>
        <authorList>
            <person name="Studholme D.J."/>
            <person name="Sarris P.F."/>
        </authorList>
    </citation>
    <scope>NUCLEOTIDE SEQUENCE</scope>
    <source>
        <strain evidence="7">PFS-001/15</strain>
        <tissue evidence="7">Leaf</tissue>
    </source>
</reference>
<feature type="domain" description="Importin N-terminal" evidence="6">
    <location>
        <begin position="228"/>
        <end position="294"/>
    </location>
</feature>
<name>A0A8S9H9T4_BRACR</name>
<dbReference type="SUPFAM" id="SSF55315">
    <property type="entry name" value="L30e-like"/>
    <property type="match status" value="1"/>
</dbReference>
<dbReference type="AlphaFoldDB" id="A0A8S9H9T4"/>
<dbReference type="InterPro" id="IPR029064">
    <property type="entry name" value="Ribosomal_eL30-like_sf"/>
</dbReference>
<dbReference type="GO" id="GO:0070651">
    <property type="term" value="P:nonfunctional rRNA decay"/>
    <property type="evidence" value="ECO:0007669"/>
    <property type="project" value="TreeGrafter"/>
</dbReference>
<dbReference type="PROSITE" id="PS50166">
    <property type="entry name" value="IMPORTIN_B_NT"/>
    <property type="match status" value="1"/>
</dbReference>
<protein>
    <recommendedName>
        <fullName evidence="6">Importin N-terminal domain-containing protein</fullName>
    </recommendedName>
</protein>
<gene>
    <name evidence="7" type="ORF">F2Q68_00037492</name>
</gene>
<dbReference type="Pfam" id="PF03464">
    <property type="entry name" value="eRF1_2"/>
    <property type="match status" value="1"/>
</dbReference>
<comment type="similarity">
    <text evidence="3">Belongs to the eukaryotic release factor 1 family. Pelota subfamily.</text>
</comment>
<dbReference type="Pfam" id="PF03810">
    <property type="entry name" value="IBN_N"/>
    <property type="match status" value="1"/>
</dbReference>
<keyword evidence="5" id="KW-0479">Metal-binding</keyword>
<dbReference type="GO" id="GO:0032790">
    <property type="term" value="P:ribosome disassembly"/>
    <property type="evidence" value="ECO:0007669"/>
    <property type="project" value="TreeGrafter"/>
</dbReference>
<comment type="cofactor">
    <cofactor evidence="1">
        <name>a divalent metal cation</name>
        <dbReference type="ChEBI" id="CHEBI:60240"/>
    </cofactor>
</comment>
<accession>A0A8S9H9T4</accession>
<dbReference type="Gene3D" id="3.30.1330.30">
    <property type="match status" value="1"/>
</dbReference>
<dbReference type="GO" id="GO:0070481">
    <property type="term" value="P:nuclear-transcribed mRNA catabolic process, non-stop decay"/>
    <property type="evidence" value="ECO:0007669"/>
    <property type="project" value="InterPro"/>
</dbReference>
<dbReference type="InterPro" id="IPR057672">
    <property type="entry name" value="TPR_IPO4/5"/>
</dbReference>
<evidence type="ECO:0000256" key="5">
    <source>
        <dbReference type="ARBA" id="ARBA00022723"/>
    </source>
</evidence>
<dbReference type="PANTHER" id="PTHR10853">
    <property type="entry name" value="PELOTA"/>
    <property type="match status" value="1"/>
</dbReference>
<organism evidence="7 8">
    <name type="scientific">Brassica cretica</name>
    <name type="common">Mustard</name>
    <dbReference type="NCBI Taxonomy" id="69181"/>
    <lineage>
        <taxon>Eukaryota</taxon>
        <taxon>Viridiplantae</taxon>
        <taxon>Streptophyta</taxon>
        <taxon>Embryophyta</taxon>
        <taxon>Tracheophyta</taxon>
        <taxon>Spermatophyta</taxon>
        <taxon>Magnoliopsida</taxon>
        <taxon>eudicotyledons</taxon>
        <taxon>Gunneridae</taxon>
        <taxon>Pentapetalae</taxon>
        <taxon>rosids</taxon>
        <taxon>malvids</taxon>
        <taxon>Brassicales</taxon>
        <taxon>Brassicaceae</taxon>
        <taxon>Brassiceae</taxon>
        <taxon>Brassica</taxon>
    </lineage>
</organism>
<dbReference type="InterPro" id="IPR016024">
    <property type="entry name" value="ARM-type_fold"/>
</dbReference>
<evidence type="ECO:0000256" key="4">
    <source>
        <dbReference type="ARBA" id="ARBA00022490"/>
    </source>
</evidence>
<dbReference type="InterPro" id="IPR005141">
    <property type="entry name" value="eRF1_2"/>
</dbReference>
<dbReference type="SUPFAM" id="SSF48371">
    <property type="entry name" value="ARM repeat"/>
    <property type="match status" value="1"/>
</dbReference>
<comment type="subcellular location">
    <subcellularLocation>
        <location evidence="2">Cytoplasm</location>
    </subcellularLocation>
</comment>
<dbReference type="Gene3D" id="1.25.10.10">
    <property type="entry name" value="Leucine-rich Repeat Variant"/>
    <property type="match status" value="1"/>
</dbReference>
<evidence type="ECO:0000313" key="7">
    <source>
        <dbReference type="EMBL" id="KAF2553586.1"/>
    </source>
</evidence>
<evidence type="ECO:0000256" key="3">
    <source>
        <dbReference type="ARBA" id="ARBA00009504"/>
    </source>
</evidence>
<dbReference type="InterPro" id="IPR004405">
    <property type="entry name" value="TF_pelota"/>
</dbReference>
<dbReference type="PANTHER" id="PTHR10853:SF0">
    <property type="entry name" value="PROTEIN PELOTA HOMOLOG"/>
    <property type="match status" value="1"/>
</dbReference>
<dbReference type="GO" id="GO:0006886">
    <property type="term" value="P:intracellular protein transport"/>
    <property type="evidence" value="ECO:0007669"/>
    <property type="project" value="InterPro"/>
</dbReference>
<dbReference type="Pfam" id="PF25780">
    <property type="entry name" value="TPR_IPO5"/>
    <property type="match status" value="1"/>
</dbReference>
<dbReference type="EMBL" id="QGKW02001988">
    <property type="protein sequence ID" value="KAF2553586.1"/>
    <property type="molecule type" value="Genomic_DNA"/>
</dbReference>
<dbReference type="FunFam" id="3.30.1330.30:FF:000008">
    <property type="entry name" value="Protein pelota homolog"/>
    <property type="match status" value="1"/>
</dbReference>
<dbReference type="SUPFAM" id="SSF53137">
    <property type="entry name" value="Translational machinery components"/>
    <property type="match status" value="1"/>
</dbReference>
<comment type="caution">
    <text evidence="7">The sequence shown here is derived from an EMBL/GenBank/DDBJ whole genome shotgun (WGS) entry which is preliminary data.</text>
</comment>
<dbReference type="InterPro" id="IPR042226">
    <property type="entry name" value="eFR1_2_sf"/>
</dbReference>
<keyword evidence="4" id="KW-0963">Cytoplasm</keyword>
<dbReference type="Proteomes" id="UP000712281">
    <property type="component" value="Unassembled WGS sequence"/>
</dbReference>
<dbReference type="GO" id="GO:0031267">
    <property type="term" value="F:small GTPase binding"/>
    <property type="evidence" value="ECO:0007669"/>
    <property type="project" value="InterPro"/>
</dbReference>
<evidence type="ECO:0000259" key="6">
    <source>
        <dbReference type="PROSITE" id="PS50166"/>
    </source>
</evidence>
<dbReference type="InterPro" id="IPR005142">
    <property type="entry name" value="eRF1_3"/>
</dbReference>
<dbReference type="InterPro" id="IPR001494">
    <property type="entry name" value="Importin-beta_N"/>
</dbReference>
<feature type="non-terminal residue" evidence="7">
    <location>
        <position position="1"/>
    </location>
</feature>
<evidence type="ECO:0000313" key="8">
    <source>
        <dbReference type="Proteomes" id="UP000712281"/>
    </source>
</evidence>
<dbReference type="GO" id="GO:0005737">
    <property type="term" value="C:cytoplasm"/>
    <property type="evidence" value="ECO:0007669"/>
    <property type="project" value="UniProtKB-SubCell"/>
</dbReference>
<sequence length="600" mass="66950">MNGALKKFFENVLQAFVKHVDFSVVRCAVIASPGFTKDQFHRHLLLEAERRQLRPIIENKSRIILVHTNSGYRHSLGEVLNAPNVMNMIKDTKAAKEVKALNDFFTMLSNDPARACYGPKHVEVAHERMAVQTLLITDELFRNSDVKTRKKYVDLVESVKDSGGEAFIFSSMHVSGEQLAQLTGIAALLSSSSLCLLRGDQSIQTMAQSLELLLIQFLMPDNDARRQAEDQIKRLAKDPQVVPALVQHLRTAKTPNVRQLAAVLLRKRITGHWAKLSPQMKQEVKQSLIESITIENSPPVRRASANVVSVVAKYAVPAGEWPDLLTFLFQCSQSAQEDHREVALILFSSLTETIGNTFRPYFADLQTLLLKCMQDESSSRVRVAALKAVGSFLEFTSDGDDVVKFRDFIPSILNVARKCIASGEEDVAILAFEIFDELIESPAPLLGDSVKSIVQFSLEVSCNQTLESSTRHQAIQIVSWLAKYKYTSLKKHKLVIPILQVMCPLIAESSDQEDNDDDDLATDRAAAEVIDTLAMNLPKHVFPTVFEFSSMYSQSTDLKFREASVTALGVISEGCYDLIKEKLDIVLNIVLGALRDPEKM</sequence>
<dbReference type="Gene3D" id="3.30.420.60">
    <property type="entry name" value="eRF1 domain 2"/>
    <property type="match status" value="1"/>
</dbReference>